<evidence type="ECO:0000256" key="2">
    <source>
        <dbReference type="ARBA" id="ARBA00022723"/>
    </source>
</evidence>
<evidence type="ECO:0000313" key="9">
    <source>
        <dbReference type="Proteomes" id="UP000632659"/>
    </source>
</evidence>
<dbReference type="InterPro" id="IPR006674">
    <property type="entry name" value="HD_domain"/>
</dbReference>
<protein>
    <recommendedName>
        <fullName evidence="1">bis(5'-nucleosyl)-tetraphosphatase (symmetrical)</fullName>
        <ecNumber evidence="1">3.6.1.41</ecNumber>
    </recommendedName>
</protein>
<evidence type="ECO:0000256" key="1">
    <source>
        <dbReference type="ARBA" id="ARBA00012506"/>
    </source>
</evidence>
<dbReference type="PANTHER" id="PTHR35795">
    <property type="entry name" value="SLR1885 PROTEIN"/>
    <property type="match status" value="1"/>
</dbReference>
<evidence type="ECO:0000256" key="6">
    <source>
        <dbReference type="ARBA" id="ARBA00049417"/>
    </source>
</evidence>
<dbReference type="GO" id="GO:0046872">
    <property type="term" value="F:metal ion binding"/>
    <property type="evidence" value="ECO:0007669"/>
    <property type="project" value="UniProtKB-KW"/>
</dbReference>
<sequence>MSEQKLMKLVEQRLSAKRAHHVICVWEQALKMAARFGEDPKKTGTAALLHDITKEVPLDEQLKMLQKFGIINDNVILKSPSLYHAITGALYAERELGITDADILAAVRYHTTARAGMSRLEQIIYLADAVSADRTYKQVEKFRRLAMEDLDLCMLEMLKHSIRYLVKDECLLPADTLQAYNQYCEMDHQKGR</sequence>
<proteinExistence type="predicted"/>
<dbReference type="OrthoDB" id="5295945at2"/>
<dbReference type="GO" id="GO:0000166">
    <property type="term" value="F:nucleotide binding"/>
    <property type="evidence" value="ECO:0007669"/>
    <property type="project" value="UniProtKB-KW"/>
</dbReference>
<comment type="caution">
    <text evidence="8">The sequence shown here is derived from an EMBL/GenBank/DDBJ whole genome shotgun (WGS) entry which is preliminary data.</text>
</comment>
<comment type="catalytic activity">
    <reaction evidence="6">
        <text>P(1),P(4)-bis(5'-adenosyl) tetraphosphate + H2O = 2 ADP + 2 H(+)</text>
        <dbReference type="Rhea" id="RHEA:24252"/>
        <dbReference type="ChEBI" id="CHEBI:15377"/>
        <dbReference type="ChEBI" id="CHEBI:15378"/>
        <dbReference type="ChEBI" id="CHEBI:58141"/>
        <dbReference type="ChEBI" id="CHEBI:456216"/>
        <dbReference type="EC" id="3.6.1.41"/>
    </reaction>
</comment>
<evidence type="ECO:0000259" key="7">
    <source>
        <dbReference type="SMART" id="SM00471"/>
    </source>
</evidence>
<evidence type="ECO:0000256" key="5">
    <source>
        <dbReference type="ARBA" id="ARBA00023004"/>
    </source>
</evidence>
<organism evidence="8 9">
    <name type="scientific">Massiliimalia timonensis</name>
    <dbReference type="NCBI Taxonomy" id="1987501"/>
    <lineage>
        <taxon>Bacteria</taxon>
        <taxon>Bacillati</taxon>
        <taxon>Bacillota</taxon>
        <taxon>Clostridia</taxon>
        <taxon>Eubacteriales</taxon>
        <taxon>Oscillospiraceae</taxon>
        <taxon>Massiliimalia</taxon>
    </lineage>
</organism>
<dbReference type="EMBL" id="JACRTL010000001">
    <property type="protein sequence ID" value="MBC8610114.1"/>
    <property type="molecule type" value="Genomic_DNA"/>
</dbReference>
<feature type="domain" description="HD/PDEase" evidence="7">
    <location>
        <begin position="14"/>
        <end position="142"/>
    </location>
</feature>
<dbReference type="NCBIfam" id="TIGR00488">
    <property type="entry name" value="bis(5'-nucleosyl)-tetraphosphatase (symmetrical) YqeK"/>
    <property type="match status" value="1"/>
</dbReference>
<accession>A0A8J6NZY6</accession>
<name>A0A8J6NZY6_9FIRM</name>
<dbReference type="GO" id="GO:0008803">
    <property type="term" value="F:bis(5'-nucleosyl)-tetraphosphatase (symmetrical) activity"/>
    <property type="evidence" value="ECO:0007669"/>
    <property type="project" value="UniProtKB-EC"/>
</dbReference>
<keyword evidence="3" id="KW-0547">Nucleotide-binding</keyword>
<dbReference type="Proteomes" id="UP000632659">
    <property type="component" value="Unassembled WGS sequence"/>
</dbReference>
<dbReference type="RefSeq" id="WP_093988529.1">
    <property type="nucleotide sequence ID" value="NZ_FYDD01000003.1"/>
</dbReference>
<keyword evidence="9" id="KW-1185">Reference proteome</keyword>
<dbReference type="AlphaFoldDB" id="A0A8J6NZY6"/>
<evidence type="ECO:0000256" key="3">
    <source>
        <dbReference type="ARBA" id="ARBA00022741"/>
    </source>
</evidence>
<gene>
    <name evidence="8" type="primary">yqeK</name>
    <name evidence="8" type="ORF">H8702_03115</name>
</gene>
<dbReference type="SMART" id="SM00471">
    <property type="entry name" value="HDc"/>
    <property type="match status" value="1"/>
</dbReference>
<keyword evidence="4 8" id="KW-0378">Hydrolase</keyword>
<dbReference type="SUPFAM" id="SSF109604">
    <property type="entry name" value="HD-domain/PDEase-like"/>
    <property type="match status" value="1"/>
</dbReference>
<reference evidence="8" key="1">
    <citation type="submission" date="2020-08" db="EMBL/GenBank/DDBJ databases">
        <title>Genome public.</title>
        <authorList>
            <person name="Liu C."/>
            <person name="Sun Q."/>
        </authorList>
    </citation>
    <scope>NUCLEOTIDE SEQUENCE</scope>
    <source>
        <strain evidence="8">NSJ-15</strain>
    </source>
</reference>
<dbReference type="EC" id="3.6.1.41" evidence="1"/>
<dbReference type="InterPro" id="IPR003607">
    <property type="entry name" value="HD/PDEase_dom"/>
</dbReference>
<keyword evidence="5" id="KW-0408">Iron</keyword>
<dbReference type="InterPro" id="IPR005249">
    <property type="entry name" value="YqeK"/>
</dbReference>
<dbReference type="PANTHER" id="PTHR35795:SF1">
    <property type="entry name" value="BIS(5'-NUCLEOSYL)-TETRAPHOSPHATASE, SYMMETRICAL"/>
    <property type="match status" value="1"/>
</dbReference>
<dbReference type="CDD" id="cd00077">
    <property type="entry name" value="HDc"/>
    <property type="match status" value="1"/>
</dbReference>
<evidence type="ECO:0000256" key="4">
    <source>
        <dbReference type="ARBA" id="ARBA00022801"/>
    </source>
</evidence>
<dbReference type="Gene3D" id="1.10.3210.10">
    <property type="entry name" value="Hypothetical protein af1432"/>
    <property type="match status" value="1"/>
</dbReference>
<keyword evidence="2" id="KW-0479">Metal-binding</keyword>
<evidence type="ECO:0000313" key="8">
    <source>
        <dbReference type="EMBL" id="MBC8610114.1"/>
    </source>
</evidence>
<dbReference type="Pfam" id="PF01966">
    <property type="entry name" value="HD"/>
    <property type="match status" value="1"/>
</dbReference>
<dbReference type="InterPro" id="IPR051094">
    <property type="entry name" value="Diverse_Catalytic_Enzymes"/>
</dbReference>